<gene>
    <name evidence="4" type="ORF">LY28_03643</name>
</gene>
<dbReference type="InterPro" id="IPR035986">
    <property type="entry name" value="PKD_dom_sf"/>
</dbReference>
<name>A0A318XH87_9FIRM</name>
<evidence type="ECO:0000259" key="3">
    <source>
        <dbReference type="PROSITE" id="PS50093"/>
    </source>
</evidence>
<evidence type="ECO:0000313" key="4">
    <source>
        <dbReference type="EMBL" id="PYG84329.1"/>
    </source>
</evidence>
<dbReference type="Proteomes" id="UP000248132">
    <property type="component" value="Unassembled WGS sequence"/>
</dbReference>
<feature type="signal peptide" evidence="2">
    <location>
        <begin position="1"/>
        <end position="27"/>
    </location>
</feature>
<feature type="chain" id="PRO_5038588540" description="PKD domain-containing protein" evidence="2">
    <location>
        <begin position="28"/>
        <end position="1773"/>
    </location>
</feature>
<feature type="domain" description="PKD" evidence="3">
    <location>
        <begin position="626"/>
        <end position="672"/>
    </location>
</feature>
<dbReference type="RefSeq" id="WP_340162556.1">
    <property type="nucleotide sequence ID" value="NZ_QKMR01000033.1"/>
</dbReference>
<comment type="caution">
    <text evidence="4">The sequence shown here is derived from an EMBL/GenBank/DDBJ whole genome shotgun (WGS) entry which is preliminary data.</text>
</comment>
<dbReference type="EMBL" id="QKMR01000033">
    <property type="protein sequence ID" value="PYG84329.1"/>
    <property type="molecule type" value="Genomic_DNA"/>
</dbReference>
<dbReference type="PROSITE" id="PS50093">
    <property type="entry name" value="PKD"/>
    <property type="match status" value="1"/>
</dbReference>
<dbReference type="InterPro" id="IPR000601">
    <property type="entry name" value="PKD_dom"/>
</dbReference>
<dbReference type="NCBIfam" id="NF047340">
    <property type="entry name" value="Athe_2463_dom"/>
    <property type="match status" value="1"/>
</dbReference>
<sequence length="1773" mass="198833">MNKGLKGILLCMILCTAFFMGVFQAGAAEAASENYTLQYEKGGREYFDQATYDSYKKNYQLPALPAGAVIPLKVKGYLLNYRLFTQKNLVVYGNYNSVPGNYFKCGYQIHENLNEKQPEIHYDGGYFLKPEGVVCRGREQNPGTHGGSCKTDRGEWKYLGCDVNGNSFSNMWMINVATETTFKERNWIKEPWSKANEVKKELSGRISTYNEAAYNVDNSYARALAQGTKNWIYQTFKKYGGIPNNGKPYDPNVYQYLYIQSAPTIQKSGSGRMWHVRENGSIWYQTFSVPTLAQTKEGVAVKTDLPVRCSVSAVSKMPDIPEGSELDKQTVKLEFEVSGQLLDHVIRKEDEPAPEGWVEYYKDPIARTVYYTRQDIKDWQLNIEGITGLTLTEAEKKAKTVNTAGNTGKAAFTVEATVAEIKKLPKVGDSYKIQVYAAARVNYPDSHSQSAKGENSFLTGIIKKPPQPEKEPVVIDIPNISIQNSIGEIAFDGVPFTDAGDNTDMSAVSGTELYINGQAADYEAFFSGRYVFPETTDKNGYFAEVICKYNLDKSKISLSGLSGEQKAAIMSAAPLQYVSCDYVYVYPTKPNAQFLISSNTWKQNRIINVRNNSEEGNISLVLEKYPITEYRWSYGGDTSKLNKGTDTDMLKQLQYKAPGTYSVTLECKNTLGKWSDPYTIEFPVFEDISPNIELNLTDSILTRNDELAAWHYGINSTDGDRVAIAGIELWYDSDNDKKPDTKIQEWNGLGDNGVCETDDFPKYTPTQLGYYKYVIYAKDEFVGVAGQDTLVQYIADTDKKEEIYEVEFWVDNYQPLSDLYIAAEIERPNVDLYIMGDKGLLQEDLTYLSENRVSIENFLLGRNILPEVNIWNMKTYEYSTPANTSINSGKSYPEKEIPYTSSGYSGTLKLTSVIDNGGNHDFGHTETKTETKTASAGGRSVSGTGISDRKPPSSISYNSDGYSGTLSGYGYSYSSYNDPETGTFHWTRSYAGYSGTVSKTVSYWVPDIRWVSNYTGYYSGTIYKYVRQPYTDPWRATSSKYILYISSGTISELEDFKNAASKADAKIILAGTEDIKKQASGYSLYIAAGGKTIQQILNEALEYIASETPSIEQVYVLQNQSFTLNYGESDLENDTITAKEMQYVQDKSYFDNPTGQEPDTLTAPDSTEGWTSADRTSFSNVGKYKIYRRVKDLPEGAYGKEYSYYSGATEIDIYVHRKPIADAVLDWTYDTGTGECKTVWIDRSYDLDHNITRANTDKGIVERKIMFRKDSGEWQYYIPDTLTYGSYEVKYYVRDMEGAWSDPWLYSFTLDESPQFTAQARSKDNSFSLKSIPASEEIEAYNLWTRQPGEVKLEMSLTPDINGLPSTKTVYFKENVTGKQKGQDIDWFSQTLQIPDIFPDGERTFTIRARDIKTGVSTPKTFSVNVYTPINLQPNLGGKTINTGVAAQITARTTKYPVKATVIMQYGTAYQSGTISMNGTVIETGAYGQKAWTVNYTPPGSIPDGTYTARFTAENPSGKAETKEVTYRLVKNRPPVAAIKSIEPKVIYEGDTAAITFEVTDPDTDQILTSKITVKRGTETIYTGENITNVSDGEKKTFTIQTKRLTETGTYTVTITTADQHSESDTAAAIFKVNELSINGYVSHTATWKANWEKYNSHLTQSKKQAYGADTFFTGEKYILGADTTGIAPGSEVTAAKVSVKLAERTYSPVWLSKQGQNSFTGEMWNEDMRRTRWRGTCATFLFSVTYSNGTVKTDSVETFIAEYDYWRIRMAF</sequence>
<protein>
    <recommendedName>
        <fullName evidence="3">PKD domain-containing protein</fullName>
    </recommendedName>
</protein>
<feature type="region of interest" description="Disordered" evidence="1">
    <location>
        <begin position="923"/>
        <end position="957"/>
    </location>
</feature>
<dbReference type="SUPFAM" id="SSF49299">
    <property type="entry name" value="PKD domain"/>
    <property type="match status" value="1"/>
</dbReference>
<dbReference type="InterPro" id="IPR013783">
    <property type="entry name" value="Ig-like_fold"/>
</dbReference>
<feature type="region of interest" description="Disordered" evidence="1">
    <location>
        <begin position="1150"/>
        <end position="1174"/>
    </location>
</feature>
<keyword evidence="2" id="KW-0732">Signal</keyword>
<keyword evidence="5" id="KW-1185">Reference proteome</keyword>
<proteinExistence type="predicted"/>
<reference evidence="4 5" key="1">
    <citation type="submission" date="2018-06" db="EMBL/GenBank/DDBJ databases">
        <title>Genomic Encyclopedia of Type Strains, Phase I: the one thousand microbial genomes (KMG-I) project.</title>
        <authorList>
            <person name="Kyrpides N."/>
        </authorList>
    </citation>
    <scope>NUCLEOTIDE SEQUENCE [LARGE SCALE GENOMIC DNA]</scope>
    <source>
        <strain evidence="4 5">DSM 19573</strain>
    </source>
</reference>
<dbReference type="Gene3D" id="2.60.40.10">
    <property type="entry name" value="Immunoglobulins"/>
    <property type="match status" value="1"/>
</dbReference>
<organism evidence="4 5">
    <name type="scientific">Ruminiclostridium sufflavum DSM 19573</name>
    <dbReference type="NCBI Taxonomy" id="1121337"/>
    <lineage>
        <taxon>Bacteria</taxon>
        <taxon>Bacillati</taxon>
        <taxon>Bacillota</taxon>
        <taxon>Clostridia</taxon>
        <taxon>Eubacteriales</taxon>
        <taxon>Oscillospiraceae</taxon>
        <taxon>Ruminiclostridium</taxon>
    </lineage>
</organism>
<evidence type="ECO:0000256" key="2">
    <source>
        <dbReference type="SAM" id="SignalP"/>
    </source>
</evidence>
<evidence type="ECO:0000313" key="5">
    <source>
        <dbReference type="Proteomes" id="UP000248132"/>
    </source>
</evidence>
<evidence type="ECO:0000256" key="1">
    <source>
        <dbReference type="SAM" id="MobiDB-lite"/>
    </source>
</evidence>
<feature type="compositionally biased region" description="Polar residues" evidence="1">
    <location>
        <begin position="1151"/>
        <end position="1174"/>
    </location>
</feature>
<accession>A0A318XH87</accession>